<gene>
    <name evidence="1" type="ORF">KDL28_27165</name>
</gene>
<dbReference type="Gene3D" id="1.20.1440.30">
    <property type="entry name" value="Biosynthetic Protein domain"/>
    <property type="match status" value="1"/>
</dbReference>
<dbReference type="EMBL" id="JAGSOV010000059">
    <property type="protein sequence ID" value="MCO1658754.1"/>
    <property type="molecule type" value="Genomic_DNA"/>
</dbReference>
<proteinExistence type="predicted"/>
<dbReference type="PIRSF" id="PIRSF036794">
    <property type="entry name" value="UCP_erythr_ester"/>
    <property type="match status" value="1"/>
</dbReference>
<dbReference type="Proteomes" id="UP001165283">
    <property type="component" value="Unassembled WGS sequence"/>
</dbReference>
<dbReference type="InterPro" id="IPR007815">
    <property type="entry name" value="Emycin_Estase"/>
</dbReference>
<dbReference type="InterPro" id="IPR052036">
    <property type="entry name" value="Hydrolase/PRTase-associated"/>
</dbReference>
<dbReference type="CDD" id="cd14728">
    <property type="entry name" value="Ere-like"/>
    <property type="match status" value="1"/>
</dbReference>
<name>A0ABT1A7E5_9PSEU</name>
<dbReference type="Gene3D" id="3.30.1870.10">
    <property type="entry name" value="EreA-like, domain 2"/>
    <property type="match status" value="1"/>
</dbReference>
<keyword evidence="2" id="KW-1185">Reference proteome</keyword>
<evidence type="ECO:0000313" key="2">
    <source>
        <dbReference type="Proteomes" id="UP001165283"/>
    </source>
</evidence>
<dbReference type="PANTHER" id="PTHR31299">
    <property type="entry name" value="ESTERASE, PUTATIVE (AFU_ORTHOLOGUE AFUA_1G05850)-RELATED"/>
    <property type="match status" value="1"/>
</dbReference>
<dbReference type="PANTHER" id="PTHR31299:SF0">
    <property type="entry name" value="ESTERASE, PUTATIVE (AFU_ORTHOLOGUE AFUA_1G05850)-RELATED"/>
    <property type="match status" value="1"/>
</dbReference>
<dbReference type="Pfam" id="PF05139">
    <property type="entry name" value="Erythro_esteras"/>
    <property type="match status" value="1"/>
</dbReference>
<accession>A0ABT1A7E5</accession>
<dbReference type="RefSeq" id="WP_252443068.1">
    <property type="nucleotide sequence ID" value="NZ_JAGSOV010000059.1"/>
</dbReference>
<sequence>MTDADQLATATGPRLADVGWRLGEGADDLAEALTSFLDGLARPPRLLGLGEPTHLAEELPLLRNRVFEQLVEHAGYRSIALESDCLAALTVDDYVAGGPGELDEVVAAGFSHGWGAAPSNRELVAWMRSWNAAHDPDDRLRFAGFDGPLEIASAPSPRAALLGAHGFLAAHVDPALLPAHAATIERLAGADDRWARSEAMMDAARSMGGDPEVAELRLIADDLLGLFVSQLPELVAATSARAVDRALLHARTAAGLLRYHATMAVDSPRRMSRLSGLRDAMMADNLAALVEAESDRGPTLVYAHNTHLKREISTMQLDWGPFTEKMLWWGAGAITATRLGEDYAFVAMTVGCGPERGLGAPEPRTVEGELAALGEGPVLVDARRFAAALRASSRRPVAREDTTTDRGYFGFDPEHLGSVQGIVHVERIGPMIPSPY</sequence>
<comment type="caution">
    <text evidence="1">The sequence shown here is derived from an EMBL/GenBank/DDBJ whole genome shotgun (WGS) entry which is preliminary data.</text>
</comment>
<evidence type="ECO:0000313" key="1">
    <source>
        <dbReference type="EMBL" id="MCO1658754.1"/>
    </source>
</evidence>
<dbReference type="Gene3D" id="3.40.1660.10">
    <property type="entry name" value="EreA-like (biosynthetic domain)"/>
    <property type="match status" value="1"/>
</dbReference>
<dbReference type="SUPFAM" id="SSF159501">
    <property type="entry name" value="EreA/ChaN-like"/>
    <property type="match status" value="1"/>
</dbReference>
<reference evidence="1" key="1">
    <citation type="submission" date="2021-04" db="EMBL/GenBank/DDBJ databases">
        <title>Pseudonocardia sp. nov., isolated from sandy soil of mangrove forest.</title>
        <authorList>
            <person name="Zan Z."/>
            <person name="Huang R."/>
            <person name="Liu W."/>
        </authorList>
    </citation>
    <scope>NUCLEOTIDE SEQUENCE</scope>
    <source>
        <strain evidence="1">S2-4</strain>
    </source>
</reference>
<organism evidence="1 2">
    <name type="scientific">Pseudonocardia humida</name>
    <dbReference type="NCBI Taxonomy" id="2800819"/>
    <lineage>
        <taxon>Bacteria</taxon>
        <taxon>Bacillati</taxon>
        <taxon>Actinomycetota</taxon>
        <taxon>Actinomycetes</taxon>
        <taxon>Pseudonocardiales</taxon>
        <taxon>Pseudonocardiaceae</taxon>
        <taxon>Pseudonocardia</taxon>
    </lineage>
</organism>
<protein>
    <submittedName>
        <fullName evidence="1">Erythromycin esterase family protein</fullName>
    </submittedName>
</protein>
<dbReference type="InterPro" id="IPR014622">
    <property type="entry name" value="UCP036794_erythomycin"/>
</dbReference>